<reference evidence="2" key="1">
    <citation type="submission" date="2023-03" db="EMBL/GenBank/DDBJ databases">
        <title>Massive genome expansion in bonnet fungi (Mycena s.s.) driven by repeated elements and novel gene families across ecological guilds.</title>
        <authorList>
            <consortium name="Lawrence Berkeley National Laboratory"/>
            <person name="Harder C.B."/>
            <person name="Miyauchi S."/>
            <person name="Viragh M."/>
            <person name="Kuo A."/>
            <person name="Thoen E."/>
            <person name="Andreopoulos B."/>
            <person name="Lu D."/>
            <person name="Skrede I."/>
            <person name="Drula E."/>
            <person name="Henrissat B."/>
            <person name="Morin E."/>
            <person name="Kohler A."/>
            <person name="Barry K."/>
            <person name="LaButti K."/>
            <person name="Morin E."/>
            <person name="Salamov A."/>
            <person name="Lipzen A."/>
            <person name="Mereny Z."/>
            <person name="Hegedus B."/>
            <person name="Baldrian P."/>
            <person name="Stursova M."/>
            <person name="Weitz H."/>
            <person name="Taylor A."/>
            <person name="Grigoriev I.V."/>
            <person name="Nagy L.G."/>
            <person name="Martin F."/>
            <person name="Kauserud H."/>
        </authorList>
    </citation>
    <scope>NUCLEOTIDE SEQUENCE</scope>
    <source>
        <strain evidence="2">CBHHK002</strain>
    </source>
</reference>
<sequence>MARVARNPELDLCPDFAGPIFQAARAAIVATVANKTNADVVRYFTTAWQTDWDAKKIAWDQQEVADKAAASDEATRKQAEPDAEAAAQKREADKKKPKLNDFDSSRGIGDAIAPRPSAFALRKLERYEYVELWYFTREGCVDAAASAANRTINEDAFALTKVDDVVGLRLAASFSASKNVVKDIDLTWDQRSFAKNSMLIHMTKLGWPTKHVESLADFWYSLETHPTRSLLHGDRIVITYQSEVRFEWHDCLRRDQGFNIASINDNLMRRASDKVWDAVRDSRPGRDTVSNS</sequence>
<evidence type="ECO:0000313" key="2">
    <source>
        <dbReference type="EMBL" id="KAJ7336109.1"/>
    </source>
</evidence>
<keyword evidence="3" id="KW-1185">Reference proteome</keyword>
<dbReference type="EMBL" id="JARIHO010000031">
    <property type="protein sequence ID" value="KAJ7336109.1"/>
    <property type="molecule type" value="Genomic_DNA"/>
</dbReference>
<gene>
    <name evidence="2" type="ORF">DFH08DRAFT_706618</name>
</gene>
<proteinExistence type="predicted"/>
<evidence type="ECO:0000256" key="1">
    <source>
        <dbReference type="SAM" id="MobiDB-lite"/>
    </source>
</evidence>
<protein>
    <submittedName>
        <fullName evidence="2">Uncharacterized protein</fullName>
    </submittedName>
</protein>
<accession>A0AAD6ZRA6</accession>
<organism evidence="2 3">
    <name type="scientific">Mycena albidolilacea</name>
    <dbReference type="NCBI Taxonomy" id="1033008"/>
    <lineage>
        <taxon>Eukaryota</taxon>
        <taxon>Fungi</taxon>
        <taxon>Dikarya</taxon>
        <taxon>Basidiomycota</taxon>
        <taxon>Agaricomycotina</taxon>
        <taxon>Agaricomycetes</taxon>
        <taxon>Agaricomycetidae</taxon>
        <taxon>Agaricales</taxon>
        <taxon>Marasmiineae</taxon>
        <taxon>Mycenaceae</taxon>
        <taxon>Mycena</taxon>
    </lineage>
</organism>
<comment type="caution">
    <text evidence="2">The sequence shown here is derived from an EMBL/GenBank/DDBJ whole genome shotgun (WGS) entry which is preliminary data.</text>
</comment>
<name>A0AAD6ZRA6_9AGAR</name>
<feature type="region of interest" description="Disordered" evidence="1">
    <location>
        <begin position="68"/>
        <end position="102"/>
    </location>
</feature>
<feature type="compositionally biased region" description="Basic and acidic residues" evidence="1">
    <location>
        <begin position="68"/>
        <end position="80"/>
    </location>
</feature>
<feature type="compositionally biased region" description="Basic and acidic residues" evidence="1">
    <location>
        <begin position="87"/>
        <end position="102"/>
    </location>
</feature>
<dbReference type="AlphaFoldDB" id="A0AAD6ZRA6"/>
<evidence type="ECO:0000313" key="3">
    <source>
        <dbReference type="Proteomes" id="UP001218218"/>
    </source>
</evidence>
<dbReference type="Proteomes" id="UP001218218">
    <property type="component" value="Unassembled WGS sequence"/>
</dbReference>